<protein>
    <submittedName>
        <fullName evidence="6">Putative Flp pilus secretin RcpA</fullName>
    </submittedName>
    <submittedName>
        <fullName evidence="7">Type II and III secretion system protein</fullName>
    </submittedName>
</protein>
<evidence type="ECO:0000256" key="3">
    <source>
        <dbReference type="ARBA" id="ARBA00023136"/>
    </source>
</evidence>
<comment type="subcellular location">
    <subcellularLocation>
        <location evidence="1">Membrane</location>
    </subcellularLocation>
</comment>
<dbReference type="InterPro" id="IPR050810">
    <property type="entry name" value="Bact_Secretion_Sys_Channel"/>
</dbReference>
<evidence type="ECO:0000256" key="1">
    <source>
        <dbReference type="ARBA" id="ARBA00004370"/>
    </source>
</evidence>
<organism evidence="6 9">
    <name type="scientific">Aliarcobacter cibarius</name>
    <dbReference type="NCBI Taxonomy" id="255507"/>
    <lineage>
        <taxon>Bacteria</taxon>
        <taxon>Pseudomonadati</taxon>
        <taxon>Campylobacterota</taxon>
        <taxon>Epsilonproteobacteria</taxon>
        <taxon>Campylobacterales</taxon>
        <taxon>Arcobacteraceae</taxon>
        <taxon>Aliarcobacter</taxon>
    </lineage>
</organism>
<dbReference type="Pfam" id="PF00263">
    <property type="entry name" value="Secretin"/>
    <property type="match status" value="1"/>
</dbReference>
<dbReference type="InterPro" id="IPR004846">
    <property type="entry name" value="T2SS/T3SS_dom"/>
</dbReference>
<evidence type="ECO:0000259" key="5">
    <source>
        <dbReference type="Pfam" id="PF00263"/>
    </source>
</evidence>
<dbReference type="Proteomes" id="UP000509513">
    <property type="component" value="Chromosome"/>
</dbReference>
<dbReference type="PANTHER" id="PTHR30332:SF24">
    <property type="entry name" value="SECRETIN GSPD-RELATED"/>
    <property type="match status" value="1"/>
</dbReference>
<keyword evidence="3" id="KW-0472">Membrane</keyword>
<dbReference type="EMBL" id="CP054051">
    <property type="protein sequence ID" value="QKJ27046.1"/>
    <property type="molecule type" value="Genomic_DNA"/>
</dbReference>
<evidence type="ECO:0000313" key="6">
    <source>
        <dbReference type="EMBL" id="QKJ27046.1"/>
    </source>
</evidence>
<dbReference type="PANTHER" id="PTHR30332">
    <property type="entry name" value="PROBABLE GENERAL SECRETION PATHWAY PROTEIN D"/>
    <property type="match status" value="1"/>
</dbReference>
<comment type="similarity">
    <text evidence="4">Belongs to the bacterial secretin family.</text>
</comment>
<dbReference type="OrthoDB" id="9775455at2"/>
<evidence type="ECO:0000313" key="9">
    <source>
        <dbReference type="Proteomes" id="UP000509513"/>
    </source>
</evidence>
<dbReference type="InterPro" id="IPR001775">
    <property type="entry name" value="GspD/PilQ"/>
</dbReference>
<dbReference type="GO" id="GO:0009306">
    <property type="term" value="P:protein secretion"/>
    <property type="evidence" value="ECO:0007669"/>
    <property type="project" value="InterPro"/>
</dbReference>
<sequence>MGSIKILFAFFLMFSFSFSMELIQKDLNDKSFSLSKGSFEVLEFEKMVKNIKVSNEENIEIDFVDDNAKPLRAIKIFAKEIGTGNILVTFVDSSTMHVNINIVENLIDIIKVAKQVAPDLETIQSNGKVILKGKIEDQKTKNVIIDLFKKANVEVEKDLIDLISVENPEKMIRIKLYAAEINNNKGLTLKNNWYVSSKNYMEVKNPDGTYSNKPLNSYPADYQVKDYKQITDKDGKTSMVPNTWNNVNSDKMSLVNNQRNTLVNGAIDQIMSNAVSLTGGLTGAANYLGKHFNAGLTLNYLASEGVASILDETTLLTLEKQDATFLAGGTIYLKIATTTNQGVPTTEVRNINYGLQLDIKAENIINDNFVNLSINTKSTQIDWVNTVDGIPSFTEKSIKTNVVVSDSSTIVLGGLITSNNSKDIEKIPLLGDIPIIGMLFTSKAFRQGQSELVFFITPEIVDSRNNNQLEELQRVTEFNRTLENKPVLDEKSVEVSEKKKNDIQTKTLEDKIKELGN</sequence>
<gene>
    <name evidence="6" type="ORF">ACBT_1135</name>
    <name evidence="7" type="ORF">FE247_06830</name>
</gene>
<dbReference type="PRINTS" id="PR00811">
    <property type="entry name" value="BCTERIALGSPD"/>
</dbReference>
<dbReference type="RefSeq" id="WP_024776042.1">
    <property type="nucleotide sequence ID" value="NZ_CP054051.1"/>
</dbReference>
<dbReference type="EMBL" id="VBUC01000014">
    <property type="protein sequence ID" value="TLS98564.1"/>
    <property type="molecule type" value="Genomic_DNA"/>
</dbReference>
<evidence type="ECO:0000256" key="2">
    <source>
        <dbReference type="ARBA" id="ARBA00022729"/>
    </source>
</evidence>
<dbReference type="KEGG" id="acib:ACBT_1135"/>
<keyword evidence="8" id="KW-1185">Reference proteome</keyword>
<accession>A0A7L5JPQ1</accession>
<keyword evidence="2" id="KW-0732">Signal</keyword>
<dbReference type="Proteomes" id="UP000305417">
    <property type="component" value="Unassembled WGS sequence"/>
</dbReference>
<name>A0A7L5JPQ1_9BACT</name>
<feature type="domain" description="Type II/III secretion system secretin-like" evidence="5">
    <location>
        <begin position="301"/>
        <end position="462"/>
    </location>
</feature>
<dbReference type="GO" id="GO:0016020">
    <property type="term" value="C:membrane"/>
    <property type="evidence" value="ECO:0007669"/>
    <property type="project" value="UniProtKB-SubCell"/>
</dbReference>
<evidence type="ECO:0000313" key="7">
    <source>
        <dbReference type="EMBL" id="TLS98564.1"/>
    </source>
</evidence>
<proteinExistence type="inferred from homology"/>
<dbReference type="GO" id="GO:0015627">
    <property type="term" value="C:type II protein secretion system complex"/>
    <property type="evidence" value="ECO:0007669"/>
    <property type="project" value="TreeGrafter"/>
</dbReference>
<evidence type="ECO:0000256" key="4">
    <source>
        <dbReference type="RuleBase" id="RU004003"/>
    </source>
</evidence>
<dbReference type="AlphaFoldDB" id="A0A7L5JPQ1"/>
<evidence type="ECO:0000313" key="8">
    <source>
        <dbReference type="Proteomes" id="UP000305417"/>
    </source>
</evidence>
<reference evidence="6 9" key="2">
    <citation type="submission" date="2020-05" db="EMBL/GenBank/DDBJ databases">
        <title>Complete genome sequencing of Campylobacter and Arcobacter type strains.</title>
        <authorList>
            <person name="Miller W.G."/>
            <person name="Yee E."/>
        </authorList>
    </citation>
    <scope>NUCLEOTIDE SEQUENCE [LARGE SCALE GENOMIC DNA]</scope>
    <source>
        <strain evidence="6 9">LMG 21996</strain>
    </source>
</reference>
<reference evidence="7 8" key="1">
    <citation type="submission" date="2019-05" db="EMBL/GenBank/DDBJ databases">
        <title>Arcobacter cibarius and Arcobacter thereius providing challenges in identification an antibiotic susceptibility and Quinolone resistance.</title>
        <authorList>
            <person name="Busch A."/>
            <person name="Hanel I."/>
            <person name="Hotzel H."/>
            <person name="Tomaso H."/>
        </authorList>
    </citation>
    <scope>NUCLEOTIDE SEQUENCE [LARGE SCALE GENOMIC DNA]</scope>
    <source>
        <strain evidence="7 8">16CS0831-2</strain>
    </source>
</reference>